<dbReference type="InterPro" id="IPR012902">
    <property type="entry name" value="N_methyl_site"/>
</dbReference>
<evidence type="ECO:0000313" key="1">
    <source>
        <dbReference type="EMBL" id="AWL11208.1"/>
    </source>
</evidence>
<dbReference type="PROSITE" id="PS00409">
    <property type="entry name" value="PROKAR_NTER_METHYL"/>
    <property type="match status" value="1"/>
</dbReference>
<proteinExistence type="predicted"/>
<dbReference type="RefSeq" id="WP_109338872.1">
    <property type="nucleotide sequence ID" value="NZ_CP029347.1"/>
</dbReference>
<dbReference type="Pfam" id="PF07963">
    <property type="entry name" value="N_methyl"/>
    <property type="match status" value="1"/>
</dbReference>
<keyword evidence="2" id="KW-1185">Reference proteome</keyword>
<dbReference type="EMBL" id="CP029347">
    <property type="protein sequence ID" value="AWL11208.1"/>
    <property type="molecule type" value="Genomic_DNA"/>
</dbReference>
<organism evidence="1 2">
    <name type="scientific">Saliniradius amylolyticus</name>
    <dbReference type="NCBI Taxonomy" id="2183582"/>
    <lineage>
        <taxon>Bacteria</taxon>
        <taxon>Pseudomonadati</taxon>
        <taxon>Pseudomonadota</taxon>
        <taxon>Gammaproteobacteria</taxon>
        <taxon>Alteromonadales</taxon>
        <taxon>Alteromonadaceae</taxon>
        <taxon>Saliniradius</taxon>
    </lineage>
</organism>
<reference evidence="1 2" key="1">
    <citation type="submission" date="2018-05" db="EMBL/GenBank/DDBJ databases">
        <title>Salinimonas sp. HMF8227 Genome sequencing and assembly.</title>
        <authorList>
            <person name="Kang H."/>
            <person name="Kang J."/>
            <person name="Cha I."/>
            <person name="Kim H."/>
            <person name="Joh K."/>
        </authorList>
    </citation>
    <scope>NUCLEOTIDE SEQUENCE [LARGE SCALE GENOMIC DNA]</scope>
    <source>
        <strain evidence="1 2">HMF8227</strain>
    </source>
</reference>
<protein>
    <recommendedName>
        <fullName evidence="3">Type II secretion system protein</fullName>
    </recommendedName>
</protein>
<dbReference type="OrthoDB" id="5772040at2"/>
<dbReference type="KEGG" id="salh:HMF8227_00712"/>
<dbReference type="Proteomes" id="UP000245728">
    <property type="component" value="Chromosome"/>
</dbReference>
<evidence type="ECO:0000313" key="2">
    <source>
        <dbReference type="Proteomes" id="UP000245728"/>
    </source>
</evidence>
<evidence type="ECO:0008006" key="3">
    <source>
        <dbReference type="Google" id="ProtNLM"/>
    </source>
</evidence>
<accession>A0A2S2E0P2</accession>
<dbReference type="AlphaFoldDB" id="A0A2S2E0P2"/>
<name>A0A2S2E0P2_9ALTE</name>
<gene>
    <name evidence="1" type="ORF">HMF8227_00712</name>
</gene>
<sequence>MKRQSGFTLLEVLIAGVILFAAIASASLIYSSSVDNSVRATRSVRMSGVVMGLVENIKQELRATSGLRELSGEGEQAGVGYSWRAEVIEQSKPVAVFSKEDEGFTQLNKKIFLWRVDLNLSLQEKTELYQFVVSGWEA</sequence>